<protein>
    <submittedName>
        <fullName evidence="1">Transposase</fullName>
    </submittedName>
</protein>
<sequence length="66" mass="7587">MAIIRAIIAGKYEPKVLVAKNITVSIDPGMHYYEQRYRERIVKNLHKKAQAFGFELIPQVSENLVS</sequence>
<keyword evidence="1" id="KW-0614">Plasmid</keyword>
<accession>A0A1Z4NBE0</accession>
<dbReference type="KEGG" id="ttq:NIES37_70560"/>
<gene>
    <name evidence="1" type="ORF">NIES37_70560</name>
</gene>
<evidence type="ECO:0000313" key="1">
    <source>
        <dbReference type="EMBL" id="BAZ03043.1"/>
    </source>
</evidence>
<dbReference type="AlphaFoldDB" id="A0A1Z4NBE0"/>
<name>A0A1Z4NBE0_9CYAN</name>
<dbReference type="Proteomes" id="UP000218785">
    <property type="component" value="Plasmid plasmid1"/>
</dbReference>
<geneLocation type="plasmid" evidence="2">
    <name>Plasmid1 dna</name>
</geneLocation>
<proteinExistence type="predicted"/>
<keyword evidence="2" id="KW-1185">Reference proteome</keyword>
<evidence type="ECO:0000313" key="2">
    <source>
        <dbReference type="Proteomes" id="UP000218785"/>
    </source>
</evidence>
<dbReference type="EMBL" id="AP018249">
    <property type="protein sequence ID" value="BAZ03043.1"/>
    <property type="molecule type" value="Genomic_DNA"/>
</dbReference>
<dbReference type="RefSeq" id="WP_096584881.1">
    <property type="nucleotide sequence ID" value="NZ_CAWNJS010000002.1"/>
</dbReference>
<organism evidence="1 2">
    <name type="scientific">Tolypothrix tenuis PCC 7101</name>
    <dbReference type="NCBI Taxonomy" id="231146"/>
    <lineage>
        <taxon>Bacteria</taxon>
        <taxon>Bacillati</taxon>
        <taxon>Cyanobacteriota</taxon>
        <taxon>Cyanophyceae</taxon>
        <taxon>Nostocales</taxon>
        <taxon>Tolypothrichaceae</taxon>
        <taxon>Tolypothrix</taxon>
    </lineage>
</organism>
<reference evidence="1 2" key="1">
    <citation type="submission" date="2017-06" db="EMBL/GenBank/DDBJ databases">
        <title>Genome sequencing of cyanobaciteial culture collection at National Institute for Environmental Studies (NIES).</title>
        <authorList>
            <person name="Hirose Y."/>
            <person name="Shimura Y."/>
            <person name="Fujisawa T."/>
            <person name="Nakamura Y."/>
            <person name="Kawachi M."/>
        </authorList>
    </citation>
    <scope>NUCLEOTIDE SEQUENCE [LARGE SCALE GENOMIC DNA]</scope>
    <source>
        <strain evidence="1 2">NIES-37</strain>
        <plasmid evidence="2">Plasmid1 dna</plasmid>
    </source>
</reference>